<evidence type="ECO:0000313" key="4">
    <source>
        <dbReference type="EMBL" id="PJZ71800.1"/>
    </source>
</evidence>
<feature type="transmembrane region" description="Helical" evidence="1">
    <location>
        <begin position="28"/>
        <end position="48"/>
    </location>
</feature>
<evidence type="ECO:0000313" key="3">
    <source>
        <dbReference type="EMBL" id="PJZ69091.1"/>
    </source>
</evidence>
<organism evidence="4 6">
    <name type="scientific">Leptospira perolatii</name>
    <dbReference type="NCBI Taxonomy" id="2023191"/>
    <lineage>
        <taxon>Bacteria</taxon>
        <taxon>Pseudomonadati</taxon>
        <taxon>Spirochaetota</taxon>
        <taxon>Spirochaetia</taxon>
        <taxon>Leptospirales</taxon>
        <taxon>Leptospiraceae</taxon>
        <taxon>Leptospira</taxon>
    </lineage>
</organism>
<protein>
    <submittedName>
        <fullName evidence="4">Fatty acid desaturase</fullName>
    </submittedName>
</protein>
<gene>
    <name evidence="3" type="ORF">CH360_12465</name>
    <name evidence="4" type="ORF">CH373_17620</name>
</gene>
<dbReference type="GO" id="GO:0006629">
    <property type="term" value="P:lipid metabolic process"/>
    <property type="evidence" value="ECO:0007669"/>
    <property type="project" value="InterPro"/>
</dbReference>
<dbReference type="Pfam" id="PF00487">
    <property type="entry name" value="FA_desaturase"/>
    <property type="match status" value="1"/>
</dbReference>
<keyword evidence="1" id="KW-1133">Transmembrane helix</keyword>
<feature type="transmembrane region" description="Helical" evidence="1">
    <location>
        <begin position="185"/>
        <end position="202"/>
    </location>
</feature>
<comment type="caution">
    <text evidence="4">The sequence shown here is derived from an EMBL/GenBank/DDBJ whole genome shotgun (WGS) entry which is preliminary data.</text>
</comment>
<reference evidence="5 6" key="1">
    <citation type="submission" date="2017-07" db="EMBL/GenBank/DDBJ databases">
        <title>Leptospira spp. isolated from tropical soils.</title>
        <authorList>
            <person name="Thibeaux R."/>
            <person name="Iraola G."/>
            <person name="Ferres I."/>
            <person name="Bierque E."/>
            <person name="Girault D."/>
            <person name="Soupe-Gilbert M.-E."/>
            <person name="Picardeau M."/>
            <person name="Goarant C."/>
        </authorList>
    </citation>
    <scope>NUCLEOTIDE SEQUENCE [LARGE SCALE GENOMIC DNA]</scope>
    <source>
        <strain evidence="4 6">FH1-B-B1</strain>
        <strain evidence="3 5">FH1-B-C1</strain>
    </source>
</reference>
<dbReference type="EMBL" id="NPDZ01000019">
    <property type="protein sequence ID" value="PJZ71800.1"/>
    <property type="molecule type" value="Genomic_DNA"/>
</dbReference>
<evidence type="ECO:0000313" key="6">
    <source>
        <dbReference type="Proteomes" id="UP000231990"/>
    </source>
</evidence>
<accession>A0A2M9ZIA5</accession>
<dbReference type="Proteomes" id="UP000231990">
    <property type="component" value="Unassembled WGS sequence"/>
</dbReference>
<dbReference type="GO" id="GO:0016491">
    <property type="term" value="F:oxidoreductase activity"/>
    <property type="evidence" value="ECO:0007669"/>
    <property type="project" value="InterPro"/>
</dbReference>
<sequence length="364" mass="42538">MTALEKPRETLSSVREILSEGTFDNPTYLGVLYFLRDIGFFIVSMVLLWKIDTWYLLPFLWFFAGVTIAALFVVGHDAAHGALFKNEKLAYWIGQIAMLPSLHAYNQWAYGHNRIHHGHTIKLQGDFVWHPVSVEEYKKFNIFRKAFHRIAWSAWGGGLYYLVEVWLKGMVLFTAPLKEALRDKIIMLVFAFASGGLVYYFGGLTPNGFDVRTGLWFFTKVWLLPFIAWNYFIGTTVYVHHIRPEIPWKDSSEWTPFYGQMRGTVNYHIPYIFNFFFHNIFIHSPHHVHMKIPFYHLPRALGEIKAHYPSYVVERNTFTKDYFHSTSKCKLIDPSTGKWMTYKEALNDSESQDETDNELETVAT</sequence>
<feature type="domain" description="Fatty acid desaturase" evidence="2">
    <location>
        <begin position="53"/>
        <end position="317"/>
    </location>
</feature>
<feature type="transmembrane region" description="Helical" evidence="1">
    <location>
        <begin position="55"/>
        <end position="75"/>
    </location>
</feature>
<dbReference type="RefSeq" id="WP_100714383.1">
    <property type="nucleotide sequence ID" value="NZ_NPDY01000012.1"/>
</dbReference>
<keyword evidence="1" id="KW-0472">Membrane</keyword>
<dbReference type="InterPro" id="IPR012171">
    <property type="entry name" value="Fatty_acid_desaturase"/>
</dbReference>
<name>A0A2M9ZIA5_9LEPT</name>
<dbReference type="PANTHER" id="PTHR32100">
    <property type="entry name" value="OMEGA-6 FATTY ACID DESATURASE, CHLOROPLASTIC"/>
    <property type="match status" value="1"/>
</dbReference>
<dbReference type="InterPro" id="IPR005804">
    <property type="entry name" value="FA_desaturase_dom"/>
</dbReference>
<dbReference type="OrthoDB" id="9769653at2"/>
<keyword evidence="5" id="KW-1185">Reference proteome</keyword>
<dbReference type="EMBL" id="NPDY01000012">
    <property type="protein sequence ID" value="PJZ69091.1"/>
    <property type="molecule type" value="Genomic_DNA"/>
</dbReference>
<evidence type="ECO:0000259" key="2">
    <source>
        <dbReference type="Pfam" id="PF00487"/>
    </source>
</evidence>
<feature type="transmembrane region" description="Helical" evidence="1">
    <location>
        <begin position="150"/>
        <end position="173"/>
    </location>
</feature>
<proteinExistence type="predicted"/>
<evidence type="ECO:0000256" key="1">
    <source>
        <dbReference type="SAM" id="Phobius"/>
    </source>
</evidence>
<dbReference type="Proteomes" id="UP000231962">
    <property type="component" value="Unassembled WGS sequence"/>
</dbReference>
<evidence type="ECO:0000313" key="5">
    <source>
        <dbReference type="Proteomes" id="UP000231962"/>
    </source>
</evidence>
<feature type="transmembrane region" description="Helical" evidence="1">
    <location>
        <begin position="222"/>
        <end position="239"/>
    </location>
</feature>
<dbReference type="AlphaFoldDB" id="A0A2M9ZIA5"/>
<keyword evidence="1" id="KW-0812">Transmembrane</keyword>